<proteinExistence type="predicted"/>
<protein>
    <submittedName>
        <fullName evidence="1">Uncharacterized protein</fullName>
    </submittedName>
</protein>
<reference evidence="2" key="1">
    <citation type="journal article" date="2015" name="Nat. Genet.">
        <title>The genome and transcriptome of the zoonotic hookworm Ancylostoma ceylanicum identify infection-specific gene families.</title>
        <authorList>
            <person name="Schwarz E.M."/>
            <person name="Hu Y."/>
            <person name="Antoshechkin I."/>
            <person name="Miller M.M."/>
            <person name="Sternberg P.W."/>
            <person name="Aroian R.V."/>
        </authorList>
    </citation>
    <scope>NUCLEOTIDE SEQUENCE</scope>
    <source>
        <strain evidence="2">HY135</strain>
    </source>
</reference>
<keyword evidence="2" id="KW-1185">Reference proteome</keyword>
<dbReference type="Proteomes" id="UP000024635">
    <property type="component" value="Unassembled WGS sequence"/>
</dbReference>
<comment type="caution">
    <text evidence="1">The sequence shown here is derived from an EMBL/GenBank/DDBJ whole genome shotgun (WGS) entry which is preliminary data.</text>
</comment>
<accession>A0A016WBQ8</accession>
<sequence>QSGETEAIQNLSGYNEIFPKLWRKRRVFSQEYEPS</sequence>
<feature type="non-terminal residue" evidence="1">
    <location>
        <position position="1"/>
    </location>
</feature>
<dbReference type="EMBL" id="JARK01000495">
    <property type="protein sequence ID" value="EYC36448.1"/>
    <property type="molecule type" value="Genomic_DNA"/>
</dbReference>
<gene>
    <name evidence="1" type="primary">Acey_s0895.g2917</name>
    <name evidence="1" type="ORF">Y032_0895g2917</name>
</gene>
<dbReference type="AlphaFoldDB" id="A0A016WBQ8"/>
<evidence type="ECO:0000313" key="1">
    <source>
        <dbReference type="EMBL" id="EYC36448.1"/>
    </source>
</evidence>
<organism evidence="1 2">
    <name type="scientific">Ancylostoma ceylanicum</name>
    <dbReference type="NCBI Taxonomy" id="53326"/>
    <lineage>
        <taxon>Eukaryota</taxon>
        <taxon>Metazoa</taxon>
        <taxon>Ecdysozoa</taxon>
        <taxon>Nematoda</taxon>
        <taxon>Chromadorea</taxon>
        <taxon>Rhabditida</taxon>
        <taxon>Rhabditina</taxon>
        <taxon>Rhabditomorpha</taxon>
        <taxon>Strongyloidea</taxon>
        <taxon>Ancylostomatidae</taxon>
        <taxon>Ancylostomatinae</taxon>
        <taxon>Ancylostoma</taxon>
    </lineage>
</organism>
<name>A0A016WBQ8_9BILA</name>
<evidence type="ECO:0000313" key="2">
    <source>
        <dbReference type="Proteomes" id="UP000024635"/>
    </source>
</evidence>